<dbReference type="GO" id="GO:0005634">
    <property type="term" value="C:nucleus"/>
    <property type="evidence" value="ECO:0007669"/>
    <property type="project" value="TreeGrafter"/>
</dbReference>
<organism evidence="3 4">
    <name type="scientific">Petrolisthes manimaculis</name>
    <dbReference type="NCBI Taxonomy" id="1843537"/>
    <lineage>
        <taxon>Eukaryota</taxon>
        <taxon>Metazoa</taxon>
        <taxon>Ecdysozoa</taxon>
        <taxon>Arthropoda</taxon>
        <taxon>Crustacea</taxon>
        <taxon>Multicrustacea</taxon>
        <taxon>Malacostraca</taxon>
        <taxon>Eumalacostraca</taxon>
        <taxon>Eucarida</taxon>
        <taxon>Decapoda</taxon>
        <taxon>Pleocyemata</taxon>
        <taxon>Anomura</taxon>
        <taxon>Galatheoidea</taxon>
        <taxon>Porcellanidae</taxon>
        <taxon>Petrolisthes</taxon>
    </lineage>
</organism>
<evidence type="ECO:0000259" key="2">
    <source>
        <dbReference type="PROSITE" id="PS51253"/>
    </source>
</evidence>
<dbReference type="Pfam" id="PF03221">
    <property type="entry name" value="HTH_Tnp_Tc5"/>
    <property type="match status" value="1"/>
</dbReference>
<evidence type="ECO:0000256" key="1">
    <source>
        <dbReference type="ARBA" id="ARBA00023125"/>
    </source>
</evidence>
<feature type="domain" description="HTH CENPB-type" evidence="2">
    <location>
        <begin position="1"/>
        <end position="46"/>
    </location>
</feature>
<dbReference type="EMBL" id="JAWZYT010000860">
    <property type="protein sequence ID" value="KAK4318139.1"/>
    <property type="molecule type" value="Genomic_DNA"/>
</dbReference>
<dbReference type="Pfam" id="PF03184">
    <property type="entry name" value="DDE_1"/>
    <property type="match status" value="1"/>
</dbReference>
<dbReference type="Proteomes" id="UP001292094">
    <property type="component" value="Unassembled WGS sequence"/>
</dbReference>
<accession>A0AAE1UGV8</accession>
<dbReference type="PROSITE" id="PS51253">
    <property type="entry name" value="HTH_CENPB"/>
    <property type="match status" value="1"/>
</dbReference>
<comment type="caution">
    <text evidence="3">The sequence shown here is derived from an EMBL/GenBank/DDBJ whole genome shotgun (WGS) entry which is preliminary data.</text>
</comment>
<gene>
    <name evidence="3" type="ORF">Pmani_010830</name>
</gene>
<dbReference type="InterPro" id="IPR050863">
    <property type="entry name" value="CenT-Element_Derived"/>
</dbReference>
<dbReference type="GO" id="GO:0003677">
    <property type="term" value="F:DNA binding"/>
    <property type="evidence" value="ECO:0007669"/>
    <property type="project" value="UniProtKB-KW"/>
</dbReference>
<proteinExistence type="predicted"/>
<dbReference type="InterPro" id="IPR004875">
    <property type="entry name" value="DDE_SF_endonuclease_dom"/>
</dbReference>
<protein>
    <recommendedName>
        <fullName evidence="2">HTH CENPB-type domain-containing protein</fullName>
    </recommendedName>
</protein>
<evidence type="ECO:0000313" key="3">
    <source>
        <dbReference type="EMBL" id="KAK4318139.1"/>
    </source>
</evidence>
<keyword evidence="1" id="KW-0238">DNA-binding</keyword>
<dbReference type="AlphaFoldDB" id="A0AAE1UGV8"/>
<dbReference type="PANTHER" id="PTHR19303:SF73">
    <property type="entry name" value="PROTEIN PDC2"/>
    <property type="match status" value="1"/>
</dbReference>
<dbReference type="Gene3D" id="1.10.10.60">
    <property type="entry name" value="Homeodomain-like"/>
    <property type="match status" value="1"/>
</dbReference>
<name>A0AAE1UGV8_9EUCA</name>
<evidence type="ECO:0000313" key="4">
    <source>
        <dbReference type="Proteomes" id="UP001292094"/>
    </source>
</evidence>
<reference evidence="3" key="1">
    <citation type="submission" date="2023-11" db="EMBL/GenBank/DDBJ databases">
        <title>Genome assemblies of two species of porcelain crab, Petrolisthes cinctipes and Petrolisthes manimaculis (Anomura: Porcellanidae).</title>
        <authorList>
            <person name="Angst P."/>
        </authorList>
    </citation>
    <scope>NUCLEOTIDE SEQUENCE</scope>
    <source>
        <strain evidence="3">PB745_02</strain>
        <tissue evidence="3">Gill</tissue>
    </source>
</reference>
<sequence length="163" mass="18843">MVQEQAYKIQSQMAAKQGKSTEEMKFTASTGWLYKFMKRTGTKNIAVTGEAASADYRAAKKMRNKRKEMVEEMNYSPQQVWNCDETGLYWKRMPKRTYIMKNEEKAPGLKVGKQRLTVLLMTNAAGIERLKPLLIHHSARPPAFKNVFVSKLPVIWHHTRKHG</sequence>
<dbReference type="InterPro" id="IPR006600">
    <property type="entry name" value="HTH_CenpB_DNA-bd_dom"/>
</dbReference>
<dbReference type="PANTHER" id="PTHR19303">
    <property type="entry name" value="TRANSPOSON"/>
    <property type="match status" value="1"/>
</dbReference>
<keyword evidence="4" id="KW-1185">Reference proteome</keyword>